<feature type="signal peptide" evidence="14">
    <location>
        <begin position="1"/>
        <end position="22"/>
    </location>
</feature>
<feature type="chain" id="PRO_5044706558" description="Peptidase metallopeptidase domain-containing protein" evidence="14">
    <location>
        <begin position="23"/>
        <end position="385"/>
    </location>
</feature>
<dbReference type="Proteomes" id="UP000829354">
    <property type="component" value="Chromosome X"/>
</dbReference>
<feature type="modified residue" description="Phosphotyrosine; by PKDCC" evidence="12">
    <location>
        <position position="276"/>
    </location>
</feature>
<dbReference type="InterPro" id="IPR001818">
    <property type="entry name" value="Pept_M10_metallopeptidase"/>
</dbReference>
<proteinExistence type="inferred from homology"/>
<sequence>MIVWRWHLFYFLSGYLINDARTEPGLRAKRYSIEGSYWGKSIITYRLKQPSQRMSLSQQREVFAKAFAKANIDIVFAAGDHEDGEPFDGKGNILAHAFFPRYGGDVHFDEDEMWSANKSKGVDLYAVAVHEIGHSLGLKHSANHLSIMAPFYKQYTGNVMHLHQDDIQAVKRLYGSPVKIRKRTNSNYIWRSELCTRPFLDAVTTLKNGTVLAFRGNMFFEFKTNRNQFNPKRIIKFFPFDGPLEAVTTDRHGNVYFFKKDIYWVMTKYGDMMTGYPKKISAGLTDTPDGISAALYYHHDGKPYFFKKSYFWQYSRHGKQQKWPQLIAAIFEGKDYPPEIDAAFQLHNNASFLFYRDKYWKVSGSPMRIEPGYPRSLAKDWFNCA</sequence>
<feature type="binding site" evidence="11">
    <location>
        <position position="109"/>
    </location>
    <ligand>
        <name>Ca(2+)</name>
        <dbReference type="ChEBI" id="CHEBI:29108"/>
        <label>3</label>
    </ligand>
</feature>
<dbReference type="EMBL" id="CP090896">
    <property type="protein sequence ID" value="ULT83497.1"/>
    <property type="molecule type" value="Genomic_DNA"/>
</dbReference>
<dbReference type="SUPFAM" id="SSF55486">
    <property type="entry name" value="Metalloproteases ('zincins'), catalytic domain"/>
    <property type="match status" value="1"/>
</dbReference>
<feature type="binding site" evidence="11">
    <location>
        <position position="112"/>
    </location>
    <ligand>
        <name>Ca(2+)</name>
        <dbReference type="ChEBI" id="CHEBI:29108"/>
        <label>1</label>
    </ligand>
</feature>
<evidence type="ECO:0000256" key="9">
    <source>
        <dbReference type="PIRSR" id="PIRSR001191-1"/>
    </source>
</evidence>
<evidence type="ECO:0000256" key="4">
    <source>
        <dbReference type="ARBA" id="ARBA00022737"/>
    </source>
</evidence>
<evidence type="ECO:0000256" key="7">
    <source>
        <dbReference type="ARBA" id="ARBA00023049"/>
    </source>
</evidence>
<comment type="cofactor">
    <cofactor evidence="11">
        <name>Ca(2+)</name>
        <dbReference type="ChEBI" id="CHEBI:29108"/>
    </cofactor>
    <text evidence="11">Can bind about 5 Ca(2+) ions per subunit.</text>
</comment>
<dbReference type="InterPro" id="IPR006026">
    <property type="entry name" value="Peptidase_Metallo"/>
</dbReference>
<gene>
    <name evidence="16" type="ORF">L3Y34_012614</name>
    <name evidence="17" type="ORF">L5515_018471</name>
</gene>
<feature type="active site" evidence="9">
    <location>
        <position position="131"/>
    </location>
</feature>
<feature type="binding site" evidence="10">
    <location>
        <position position="140"/>
    </location>
    <ligand>
        <name>Zn(2+)</name>
        <dbReference type="ChEBI" id="CHEBI:29105"/>
        <label>2</label>
        <note>catalytic</note>
    </ligand>
</feature>
<dbReference type="PANTHER" id="PTHR10201:SF309">
    <property type="entry name" value="PEPTIDASE METALLOPEPTIDASE DOMAIN-CONTAINING PROTEIN"/>
    <property type="match status" value="1"/>
</dbReference>
<dbReference type="InterPro" id="IPR000585">
    <property type="entry name" value="Hemopexin-like_dom"/>
</dbReference>
<dbReference type="PROSITE" id="PS51642">
    <property type="entry name" value="HEMOPEXIN_2"/>
    <property type="match status" value="3"/>
</dbReference>
<dbReference type="InterPro" id="IPR018487">
    <property type="entry name" value="Hemopexin-like_repeat"/>
</dbReference>
<evidence type="ECO:0000256" key="5">
    <source>
        <dbReference type="ARBA" id="ARBA00022801"/>
    </source>
</evidence>
<feature type="binding site" evidence="11">
    <location>
        <position position="201"/>
    </location>
    <ligand>
        <name>Ca(2+)</name>
        <dbReference type="ChEBI" id="CHEBI:29108"/>
        <label>4</label>
    </ligand>
</feature>
<feature type="binding site" evidence="11">
    <location>
        <position position="103"/>
    </location>
    <ligand>
        <name>Ca(2+)</name>
        <dbReference type="ChEBI" id="CHEBI:29108"/>
        <label>2</label>
    </ligand>
</feature>
<evidence type="ECO:0000313" key="17">
    <source>
        <dbReference type="EMBL" id="UMM42772.1"/>
    </source>
</evidence>
<evidence type="ECO:0000256" key="2">
    <source>
        <dbReference type="ARBA" id="ARBA00022670"/>
    </source>
</evidence>
<dbReference type="InterPro" id="IPR021190">
    <property type="entry name" value="Pept_M10A"/>
</dbReference>
<comment type="similarity">
    <text evidence="1">Belongs to the peptidase M10A family.</text>
</comment>
<keyword evidence="6 10" id="KW-0862">Zinc</keyword>
<keyword evidence="3 10" id="KW-0479">Metal-binding</keyword>
<feature type="binding site" evidence="11">
    <location>
        <position position="96"/>
    </location>
    <ligand>
        <name>Zn(2+)</name>
        <dbReference type="ChEBI" id="CHEBI:29105"/>
        <label>1</label>
    </ligand>
</feature>
<evidence type="ECO:0000313" key="18">
    <source>
        <dbReference type="Proteomes" id="UP000827892"/>
    </source>
</evidence>
<keyword evidence="7" id="KW-0482">Metalloprotease</keyword>
<evidence type="ECO:0000256" key="10">
    <source>
        <dbReference type="PIRSR" id="PIRSR001191-2"/>
    </source>
</evidence>
<dbReference type="GO" id="GO:0006508">
    <property type="term" value="P:proteolysis"/>
    <property type="evidence" value="ECO:0007669"/>
    <property type="project" value="UniProtKB-KW"/>
</dbReference>
<evidence type="ECO:0000259" key="15">
    <source>
        <dbReference type="SMART" id="SM00235"/>
    </source>
</evidence>
<reference evidence="17 19" key="1">
    <citation type="submission" date="2022-04" db="EMBL/GenBank/DDBJ databases">
        <title>Chromosome-level reference genomes for two strains of Caenorhabditis briggsae: an improved platform for comparative genomics.</title>
        <authorList>
            <person name="Stevens L."/>
            <person name="Andersen E."/>
        </authorList>
    </citation>
    <scope>NUCLEOTIDE SEQUENCE [LARGE SCALE GENOMIC DNA]</scope>
    <source>
        <strain evidence="17">VX34</strain>
        <tissue evidence="17">Whole-organism</tissue>
    </source>
</reference>
<evidence type="ECO:0000313" key="16">
    <source>
        <dbReference type="EMBL" id="ULT83497.1"/>
    </source>
</evidence>
<reference evidence="16 18" key="2">
    <citation type="submission" date="2022-05" db="EMBL/GenBank/DDBJ databases">
        <title>Chromosome-level reference genomes for two strains of Caenorhabditis briggsae: an improved platform for comparative genomics.</title>
        <authorList>
            <person name="Stevens L."/>
            <person name="Andersen E.C."/>
        </authorList>
    </citation>
    <scope>NUCLEOTIDE SEQUENCE [LARGE SCALE GENOMIC DNA]</scope>
    <source>
        <strain evidence="16">QX1410_ONT</strain>
        <tissue evidence="16">Whole-organism</tissue>
    </source>
</reference>
<keyword evidence="5" id="KW-0378">Hydrolase</keyword>
<feature type="domain" description="Peptidase metallopeptidase" evidence="15">
    <location>
        <begin position="34"/>
        <end position="176"/>
    </location>
</feature>
<dbReference type="InterPro" id="IPR036375">
    <property type="entry name" value="Hemopexin-like_dom_sf"/>
</dbReference>
<dbReference type="PIRSF" id="PIRSF001191">
    <property type="entry name" value="Peptidase_M10A_matrix"/>
    <property type="match status" value="1"/>
</dbReference>
<dbReference type="InterPro" id="IPR033739">
    <property type="entry name" value="M10A_MMP"/>
</dbReference>
<keyword evidence="19" id="KW-1185">Reference proteome</keyword>
<feature type="repeat" description="Hemopexin" evidence="13">
    <location>
        <begin position="241"/>
        <end position="287"/>
    </location>
</feature>
<evidence type="ECO:0000256" key="8">
    <source>
        <dbReference type="ARBA" id="ARBA00023145"/>
    </source>
</evidence>
<accession>A0AAE8ZZG4</accession>
<feature type="repeat" description="Hemopexin" evidence="13">
    <location>
        <begin position="337"/>
        <end position="384"/>
    </location>
</feature>
<evidence type="ECO:0000256" key="6">
    <source>
        <dbReference type="ARBA" id="ARBA00022833"/>
    </source>
</evidence>
<feature type="binding site" evidence="10">
    <location>
        <position position="134"/>
    </location>
    <ligand>
        <name>Zn(2+)</name>
        <dbReference type="ChEBI" id="CHEBI:29105"/>
        <label>2</label>
        <note>catalytic</note>
    </ligand>
</feature>
<dbReference type="GO" id="GO:0004222">
    <property type="term" value="F:metalloendopeptidase activity"/>
    <property type="evidence" value="ECO:0007669"/>
    <property type="project" value="InterPro"/>
</dbReference>
<evidence type="ECO:0000256" key="1">
    <source>
        <dbReference type="ARBA" id="ARBA00010370"/>
    </source>
</evidence>
<feature type="binding site" evidence="11">
    <location>
        <position position="107"/>
    </location>
    <ligand>
        <name>Zn(2+)</name>
        <dbReference type="ChEBI" id="CHEBI:29105"/>
        <label>1</label>
    </ligand>
</feature>
<protein>
    <recommendedName>
        <fullName evidence="15">Peptidase metallopeptidase domain-containing protein</fullName>
    </recommendedName>
</protein>
<evidence type="ECO:0000256" key="11">
    <source>
        <dbReference type="PIRSR" id="PIRSR621190-2"/>
    </source>
</evidence>
<feature type="binding site" evidence="11">
    <location>
        <position position="292"/>
    </location>
    <ligand>
        <name>Ca(2+)</name>
        <dbReference type="ChEBI" id="CHEBI:29108"/>
        <label>4</label>
    </ligand>
</feature>
<organism evidence="16 18">
    <name type="scientific">Caenorhabditis briggsae</name>
    <dbReference type="NCBI Taxonomy" id="6238"/>
    <lineage>
        <taxon>Eukaryota</taxon>
        <taxon>Metazoa</taxon>
        <taxon>Ecdysozoa</taxon>
        <taxon>Nematoda</taxon>
        <taxon>Chromadorea</taxon>
        <taxon>Rhabditida</taxon>
        <taxon>Rhabditina</taxon>
        <taxon>Rhabditomorpha</taxon>
        <taxon>Rhabditoidea</taxon>
        <taxon>Rhabditidae</taxon>
        <taxon>Peloderinae</taxon>
        <taxon>Caenorhabditis</taxon>
    </lineage>
</organism>
<feature type="binding site" evidence="11">
    <location>
        <position position="341"/>
    </location>
    <ligand>
        <name>Ca(2+)</name>
        <dbReference type="ChEBI" id="CHEBI:29108"/>
        <label>4</label>
    </ligand>
</feature>
<feature type="repeat" description="Hemopexin" evidence="13">
    <location>
        <begin position="288"/>
        <end position="334"/>
    </location>
</feature>
<evidence type="ECO:0000256" key="12">
    <source>
        <dbReference type="PIRSR" id="PIRSR621190-4"/>
    </source>
</evidence>
<feature type="binding site" evidence="11">
    <location>
        <position position="294"/>
    </location>
    <ligand>
        <name>Ca(2+)</name>
        <dbReference type="ChEBI" id="CHEBI:29108"/>
        <label>5</label>
    </ligand>
</feature>
<keyword evidence="11" id="KW-0106">Calcium</keyword>
<dbReference type="SMART" id="SM00120">
    <property type="entry name" value="HX"/>
    <property type="match status" value="4"/>
</dbReference>
<dbReference type="PANTHER" id="PTHR10201">
    <property type="entry name" value="MATRIX METALLOPROTEINASE"/>
    <property type="match status" value="1"/>
</dbReference>
<dbReference type="CDD" id="cd04278">
    <property type="entry name" value="ZnMc_MMP"/>
    <property type="match status" value="1"/>
</dbReference>
<keyword evidence="2" id="KW-0645">Protease</keyword>
<dbReference type="Gene3D" id="2.110.10.10">
    <property type="entry name" value="Hemopexin-like domain"/>
    <property type="match status" value="1"/>
</dbReference>
<dbReference type="PRINTS" id="PR00138">
    <property type="entry name" value="MATRIXIN"/>
</dbReference>
<comment type="cofactor">
    <cofactor evidence="11">
        <name>Zn(2+)</name>
        <dbReference type="ChEBI" id="CHEBI:29105"/>
    </cofactor>
    <text evidence="11">Binds 2 Zn(2+) ions per subunit.</text>
</comment>
<dbReference type="Proteomes" id="UP000827892">
    <property type="component" value="Chromosome X"/>
</dbReference>
<dbReference type="Gene3D" id="3.40.390.10">
    <property type="entry name" value="Collagenase (Catalytic Domain)"/>
    <property type="match status" value="1"/>
</dbReference>
<keyword evidence="8" id="KW-0865">Zymogen</keyword>
<evidence type="ECO:0000313" key="19">
    <source>
        <dbReference type="Proteomes" id="UP000829354"/>
    </source>
</evidence>
<dbReference type="Pfam" id="PF00045">
    <property type="entry name" value="Hemopexin"/>
    <property type="match status" value="3"/>
</dbReference>
<dbReference type="Pfam" id="PF00413">
    <property type="entry name" value="Peptidase_M10"/>
    <property type="match status" value="1"/>
</dbReference>
<dbReference type="CDD" id="cd00094">
    <property type="entry name" value="HX"/>
    <property type="match status" value="1"/>
</dbReference>
<evidence type="ECO:0000256" key="14">
    <source>
        <dbReference type="SAM" id="SignalP"/>
    </source>
</evidence>
<feature type="binding site" evidence="11">
    <location>
        <position position="112"/>
    </location>
    <ligand>
        <name>Ca(2+)</name>
        <dbReference type="ChEBI" id="CHEBI:29108"/>
        <label>3</label>
    </ligand>
</feature>
<feature type="binding site" evidence="11">
    <location>
        <position position="81"/>
    </location>
    <ligand>
        <name>Zn(2+)</name>
        <dbReference type="ChEBI" id="CHEBI:29105"/>
        <label>1</label>
    </ligand>
</feature>
<feature type="binding site" evidence="11">
    <location>
        <position position="83"/>
    </location>
    <ligand>
        <name>Zn(2+)</name>
        <dbReference type="ChEBI" id="CHEBI:29105"/>
        <label>1</label>
    </ligand>
</feature>
<dbReference type="GO" id="GO:0008270">
    <property type="term" value="F:zinc ion binding"/>
    <property type="evidence" value="ECO:0007669"/>
    <property type="project" value="InterPro"/>
</dbReference>
<dbReference type="SMART" id="SM00235">
    <property type="entry name" value="ZnMc"/>
    <property type="match status" value="1"/>
</dbReference>
<feature type="binding site" evidence="11">
    <location>
        <position position="89"/>
    </location>
    <ligand>
        <name>Ca(2+)</name>
        <dbReference type="ChEBI" id="CHEBI:29108"/>
        <label>3</label>
    </ligand>
</feature>
<dbReference type="InterPro" id="IPR024079">
    <property type="entry name" value="MetalloPept_cat_dom_sf"/>
</dbReference>
<name>A0AAE8ZZG4_CAEBR</name>
<evidence type="ECO:0000256" key="13">
    <source>
        <dbReference type="PROSITE-ProRule" id="PRU01011"/>
    </source>
</evidence>
<feature type="binding site" evidence="11">
    <location>
        <position position="88"/>
    </location>
    <ligand>
        <name>Ca(2+)</name>
        <dbReference type="ChEBI" id="CHEBI:29108"/>
        <label>3</label>
    </ligand>
</feature>
<dbReference type="AlphaFoldDB" id="A0AAE8ZZG4"/>
<feature type="binding site" evidence="11">
    <location>
        <position position="148"/>
    </location>
    <ligand>
        <name>Zn(2+)</name>
        <dbReference type="ChEBI" id="CHEBI:29105"/>
        <label>2</label>
        <note>catalytic</note>
    </ligand>
</feature>
<feature type="binding site" evidence="10">
    <location>
        <position position="130"/>
    </location>
    <ligand>
        <name>Zn(2+)</name>
        <dbReference type="ChEBI" id="CHEBI:29105"/>
        <label>2</label>
        <note>catalytic</note>
    </ligand>
</feature>
<keyword evidence="4" id="KW-0677">Repeat</keyword>
<keyword evidence="14" id="KW-0732">Signal</keyword>
<evidence type="ECO:0000256" key="3">
    <source>
        <dbReference type="ARBA" id="ARBA00022723"/>
    </source>
</evidence>
<dbReference type="SUPFAM" id="SSF50923">
    <property type="entry name" value="Hemopexin-like domain"/>
    <property type="match status" value="1"/>
</dbReference>
<feature type="binding site" evidence="11">
    <location>
        <position position="105"/>
    </location>
    <ligand>
        <name>Ca(2+)</name>
        <dbReference type="ChEBI" id="CHEBI:29108"/>
        <label>2</label>
    </ligand>
</feature>
<dbReference type="EMBL" id="CP092625">
    <property type="protein sequence ID" value="UMM42772.1"/>
    <property type="molecule type" value="Genomic_DNA"/>
</dbReference>
<dbReference type="GO" id="GO:0031012">
    <property type="term" value="C:extracellular matrix"/>
    <property type="evidence" value="ECO:0007669"/>
    <property type="project" value="InterPro"/>
</dbReference>